<dbReference type="Proteomes" id="UP000886998">
    <property type="component" value="Unassembled WGS sequence"/>
</dbReference>
<organism evidence="1 2">
    <name type="scientific">Trichonephila inaurata madagascariensis</name>
    <dbReference type="NCBI Taxonomy" id="2747483"/>
    <lineage>
        <taxon>Eukaryota</taxon>
        <taxon>Metazoa</taxon>
        <taxon>Ecdysozoa</taxon>
        <taxon>Arthropoda</taxon>
        <taxon>Chelicerata</taxon>
        <taxon>Arachnida</taxon>
        <taxon>Araneae</taxon>
        <taxon>Araneomorphae</taxon>
        <taxon>Entelegynae</taxon>
        <taxon>Araneoidea</taxon>
        <taxon>Nephilidae</taxon>
        <taxon>Trichonephila</taxon>
        <taxon>Trichonephila inaurata</taxon>
    </lineage>
</organism>
<comment type="caution">
    <text evidence="1">The sequence shown here is derived from an EMBL/GenBank/DDBJ whole genome shotgun (WGS) entry which is preliminary data.</text>
</comment>
<proteinExistence type="predicted"/>
<dbReference type="EMBL" id="BMAV01015476">
    <property type="protein sequence ID" value="GFY64986.1"/>
    <property type="molecule type" value="Genomic_DNA"/>
</dbReference>
<accession>A0A8X7CFW9</accession>
<protein>
    <submittedName>
        <fullName evidence="1">Uncharacterized protein</fullName>
    </submittedName>
</protein>
<dbReference type="AlphaFoldDB" id="A0A8X7CFW9"/>
<evidence type="ECO:0000313" key="2">
    <source>
        <dbReference type="Proteomes" id="UP000886998"/>
    </source>
</evidence>
<reference evidence="1" key="1">
    <citation type="submission" date="2020-08" db="EMBL/GenBank/DDBJ databases">
        <title>Multicomponent nature underlies the extraordinary mechanical properties of spider dragline silk.</title>
        <authorList>
            <person name="Kono N."/>
            <person name="Nakamura H."/>
            <person name="Mori M."/>
            <person name="Yoshida Y."/>
            <person name="Ohtoshi R."/>
            <person name="Malay A.D."/>
            <person name="Moran D.A.P."/>
            <person name="Tomita M."/>
            <person name="Numata K."/>
            <person name="Arakawa K."/>
        </authorList>
    </citation>
    <scope>NUCLEOTIDE SEQUENCE</scope>
</reference>
<keyword evidence="2" id="KW-1185">Reference proteome</keyword>
<name>A0A8X7CFW9_9ARAC</name>
<sequence length="94" mass="10030">MVPQPIGELGLLAPTGRSHLRNAEGCGSGEGEAAADPVGEGLARIVALRWGIIEPLNGKRGKESTEQPRDLDAPGFMALHFKSWRRTVEATLDV</sequence>
<gene>
    <name evidence="1" type="ORF">TNIN_245001</name>
</gene>
<evidence type="ECO:0000313" key="1">
    <source>
        <dbReference type="EMBL" id="GFY64986.1"/>
    </source>
</evidence>